<dbReference type="InterPro" id="IPR010994">
    <property type="entry name" value="RuvA_2-like"/>
</dbReference>
<feature type="binding site" evidence="3">
    <location>
        <begin position="343"/>
        <end position="347"/>
    </location>
    <ligand>
        <name>ATP</name>
        <dbReference type="ChEBI" id="CHEBI:30616"/>
    </ligand>
</feature>
<dbReference type="Gene3D" id="3.40.50.300">
    <property type="entry name" value="P-loop containing nucleotide triphosphate hydrolases"/>
    <property type="match status" value="2"/>
</dbReference>
<feature type="coiled-coil region" evidence="4">
    <location>
        <begin position="290"/>
        <end position="317"/>
    </location>
</feature>
<dbReference type="AlphaFoldDB" id="A0A1M5PQ40"/>
<name>A0A1M5PQ40_9FIRM</name>
<dbReference type="Gene3D" id="1.10.150.20">
    <property type="entry name" value="5' to 3' exonuclease, C-terminal subdomain"/>
    <property type="match status" value="1"/>
</dbReference>
<dbReference type="InterPro" id="IPR003583">
    <property type="entry name" value="Hlx-hairpin-Hlx_DNA-bd_motif"/>
</dbReference>
<dbReference type="GO" id="GO:0003677">
    <property type="term" value="F:DNA binding"/>
    <property type="evidence" value="ECO:0007669"/>
    <property type="project" value="UniProtKB-UniRule"/>
</dbReference>
<dbReference type="GO" id="GO:0043139">
    <property type="term" value="F:5'-3' DNA helicase activity"/>
    <property type="evidence" value="ECO:0007669"/>
    <property type="project" value="UniProtKB-UniRule"/>
</dbReference>
<evidence type="ECO:0000259" key="6">
    <source>
        <dbReference type="SMART" id="SM00382"/>
    </source>
</evidence>
<dbReference type="InterPro" id="IPR006345">
    <property type="entry name" value="RecD2"/>
</dbReference>
<dbReference type="InterPro" id="IPR050534">
    <property type="entry name" value="Coronavir_polyprotein_1ab"/>
</dbReference>
<feature type="domain" description="Helix-hairpin-helix DNA-binding motif class 1" evidence="5">
    <location>
        <begin position="180"/>
        <end position="199"/>
    </location>
</feature>
<gene>
    <name evidence="3" type="primary">recD2</name>
    <name evidence="7" type="ORF">SAMN04488530_11545</name>
</gene>
<comment type="catalytic activity">
    <reaction evidence="3">
        <text>ATP + H2O = ADP + phosphate + H(+)</text>
        <dbReference type="Rhea" id="RHEA:13065"/>
        <dbReference type="ChEBI" id="CHEBI:15377"/>
        <dbReference type="ChEBI" id="CHEBI:15378"/>
        <dbReference type="ChEBI" id="CHEBI:30616"/>
        <dbReference type="ChEBI" id="CHEBI:43474"/>
        <dbReference type="ChEBI" id="CHEBI:456216"/>
        <dbReference type="EC" id="5.6.2.3"/>
    </reaction>
</comment>
<dbReference type="InterPro" id="IPR055446">
    <property type="entry name" value="RecD2_N_OB"/>
</dbReference>
<feature type="domain" description="Helix-hairpin-helix DNA-binding motif class 1" evidence="5">
    <location>
        <begin position="116"/>
        <end position="135"/>
    </location>
</feature>
<keyword evidence="3" id="KW-0347">Helicase</keyword>
<dbReference type="InterPro" id="IPR003593">
    <property type="entry name" value="AAA+_ATPase"/>
</dbReference>
<comment type="similarity">
    <text evidence="3">Belongs to the RecD family. RecD2 subfamily.</text>
</comment>
<dbReference type="GO" id="GO:0006310">
    <property type="term" value="P:DNA recombination"/>
    <property type="evidence" value="ECO:0007669"/>
    <property type="project" value="InterPro"/>
</dbReference>
<dbReference type="Pfam" id="PF13245">
    <property type="entry name" value="AAA_19"/>
    <property type="match status" value="1"/>
</dbReference>
<dbReference type="GO" id="GO:0017116">
    <property type="term" value="F:single-stranded DNA helicase activity"/>
    <property type="evidence" value="ECO:0007669"/>
    <property type="project" value="TreeGrafter"/>
</dbReference>
<dbReference type="CDD" id="cd18809">
    <property type="entry name" value="SF1_C_RecD"/>
    <property type="match status" value="1"/>
</dbReference>
<keyword evidence="3" id="KW-0238">DNA-binding</keyword>
<dbReference type="Gene3D" id="1.10.10.2220">
    <property type="match status" value="1"/>
</dbReference>
<sequence length="745" mass="84669">MERIEGMISDIVFKNEDNGYTIAHLANEKDEVVIVGCMPTLAQGETIEVEGKWVNHKLYGVQFEVNKFMPVTPSSLEGIYVYLSSGMIHGIGEKMAKRIIDKFGLETLNVIQSTPERLKEVEGIGAKKIEQIVKSYEENRDLRNIIIELSPYGITPNYCLKIYKKYKDKAIEVINKNPYKLAEEIRGIGFKIADNIASKIGIDKNSKDRVSQGILYSLNQASLSGHTYLPKDVLIENSRNLLDVSPSIIEECIMDLVYDQKLHIEKRKNEYLIYLMTYYMSENGVCKQIIKLSQAKIEDLNINIDEEIRKVEEDEEIKLANKQISAVKEAINSGVVVITGGPGTGKTTTINTIIKIFENNNKEVVLAAPTGRAAKRMSETSNKEAKTIHRLLEMGYTTDSEELLFLKNEEDPIKADVVIIDEVSMVDILLMYSLLKAIKLGTRLILVGDSDQLPSVGAGNVLGDIINSEVINKVRLNEIFRQAQESMIVVNAHRINSGQPLQLNAKGKDFFFIRKNTSEEIMSEIIGLVNERLPKFYNLDKMKDIQVLSSMRKGDLGVTNLNIELQKYLNKPEQYKVEENFSKRVFRVADKVMQIKNNYTKKWETEDGSDSGEGIYNGDIGYIYHIDKDKKNIYVLFDDTKIVSYGYDELDEIEHSFCTTIHKSQGSEFPVIVIPITWAPPMLLSRNLLYTAVTRAKKLVVLVGDVKYLEYMIKNNRTNERYSNLAYKLNKFKEEGILLNNNEGF</sequence>
<dbReference type="GO" id="GO:0016887">
    <property type="term" value="F:ATP hydrolysis activity"/>
    <property type="evidence" value="ECO:0007669"/>
    <property type="project" value="RHEA"/>
</dbReference>
<dbReference type="GO" id="GO:0006281">
    <property type="term" value="P:DNA repair"/>
    <property type="evidence" value="ECO:0007669"/>
    <property type="project" value="InterPro"/>
</dbReference>
<dbReference type="GO" id="GO:0005524">
    <property type="term" value="F:ATP binding"/>
    <property type="evidence" value="ECO:0007669"/>
    <property type="project" value="UniProtKB-UniRule"/>
</dbReference>
<keyword evidence="4" id="KW-0175">Coiled coil</keyword>
<dbReference type="PANTHER" id="PTHR43788:SF6">
    <property type="entry name" value="DNA HELICASE B"/>
    <property type="match status" value="1"/>
</dbReference>
<dbReference type="NCBIfam" id="TIGR01448">
    <property type="entry name" value="recD_rel"/>
    <property type="match status" value="1"/>
</dbReference>
<keyword evidence="1 3" id="KW-0547">Nucleotide-binding</keyword>
<dbReference type="HAMAP" id="MF_01488">
    <property type="entry name" value="RecD2"/>
    <property type="match status" value="1"/>
</dbReference>
<comment type="function">
    <text evidence="3">DNA-dependent ATPase and ATP-dependent 5'-3' DNA helicase. Has no activity on blunt DNA or DNA with 3'-overhangs, requires at least 10 bases of 5'-ssDNA for helicase activity.</text>
</comment>
<accession>A0A1M5PQ40</accession>
<evidence type="ECO:0000256" key="4">
    <source>
        <dbReference type="SAM" id="Coils"/>
    </source>
</evidence>
<keyword evidence="3" id="KW-0378">Hydrolase</keyword>
<dbReference type="Pfam" id="PF14490">
    <property type="entry name" value="HHH_RecD2"/>
    <property type="match status" value="1"/>
</dbReference>
<evidence type="ECO:0000256" key="1">
    <source>
        <dbReference type="ARBA" id="ARBA00022741"/>
    </source>
</evidence>
<dbReference type="SMART" id="SM00278">
    <property type="entry name" value="HhH1"/>
    <property type="match status" value="2"/>
</dbReference>
<dbReference type="SUPFAM" id="SSF52540">
    <property type="entry name" value="P-loop containing nucleoside triphosphate hydrolases"/>
    <property type="match status" value="1"/>
</dbReference>
<dbReference type="Gene3D" id="2.30.30.940">
    <property type="match status" value="1"/>
</dbReference>
<dbReference type="SUPFAM" id="SSF47781">
    <property type="entry name" value="RuvA domain 2-like"/>
    <property type="match status" value="1"/>
</dbReference>
<dbReference type="PANTHER" id="PTHR43788">
    <property type="entry name" value="DNA2/NAM7 HELICASE FAMILY MEMBER"/>
    <property type="match status" value="1"/>
</dbReference>
<dbReference type="OrthoDB" id="9803432at2"/>
<evidence type="ECO:0000256" key="2">
    <source>
        <dbReference type="ARBA" id="ARBA00022840"/>
    </source>
</evidence>
<keyword evidence="8" id="KW-1185">Reference proteome</keyword>
<dbReference type="Proteomes" id="UP000243255">
    <property type="component" value="Unassembled WGS sequence"/>
</dbReference>
<organism evidence="7 8">
    <name type="scientific">Asaccharospora irregularis DSM 2635</name>
    <dbReference type="NCBI Taxonomy" id="1121321"/>
    <lineage>
        <taxon>Bacteria</taxon>
        <taxon>Bacillati</taxon>
        <taxon>Bacillota</taxon>
        <taxon>Clostridia</taxon>
        <taxon>Peptostreptococcales</taxon>
        <taxon>Peptostreptococcaceae</taxon>
        <taxon>Asaccharospora</taxon>
    </lineage>
</organism>
<dbReference type="EMBL" id="FQWX01000015">
    <property type="protein sequence ID" value="SHH03790.1"/>
    <property type="molecule type" value="Genomic_DNA"/>
</dbReference>
<dbReference type="Pfam" id="PF13538">
    <property type="entry name" value="UvrD_C_2"/>
    <property type="match status" value="1"/>
</dbReference>
<reference evidence="8" key="1">
    <citation type="submission" date="2016-11" db="EMBL/GenBank/DDBJ databases">
        <authorList>
            <person name="Varghese N."/>
            <person name="Submissions S."/>
        </authorList>
    </citation>
    <scope>NUCLEOTIDE SEQUENCE [LARGE SCALE GENOMIC DNA]</scope>
    <source>
        <strain evidence="8">DSM 2635</strain>
    </source>
</reference>
<dbReference type="Pfam" id="PF14520">
    <property type="entry name" value="HHH_5"/>
    <property type="match status" value="1"/>
</dbReference>
<keyword evidence="3" id="KW-0413">Isomerase</keyword>
<protein>
    <recommendedName>
        <fullName evidence="3">ATP-dependent RecD2 DNA helicase</fullName>
        <ecNumber evidence="3">5.6.2.3</ecNumber>
    </recommendedName>
    <alternativeName>
        <fullName evidence="3">DNA 5'-3' helicase subunit RecD2</fullName>
    </alternativeName>
</protein>
<dbReference type="GO" id="GO:0009338">
    <property type="term" value="C:exodeoxyribonuclease V complex"/>
    <property type="evidence" value="ECO:0007669"/>
    <property type="project" value="TreeGrafter"/>
</dbReference>
<dbReference type="CDD" id="cd17933">
    <property type="entry name" value="DEXSc_RecD-like"/>
    <property type="match status" value="1"/>
</dbReference>
<dbReference type="STRING" id="1121321.SAMN04488530_11545"/>
<dbReference type="InterPro" id="IPR029493">
    <property type="entry name" value="RecD2-like_HHH"/>
</dbReference>
<evidence type="ECO:0000259" key="5">
    <source>
        <dbReference type="SMART" id="SM00278"/>
    </source>
</evidence>
<dbReference type="Pfam" id="PF23139">
    <property type="entry name" value="OB_YrrC"/>
    <property type="match status" value="1"/>
</dbReference>
<feature type="domain" description="AAA+ ATPase" evidence="6">
    <location>
        <begin position="332"/>
        <end position="532"/>
    </location>
</feature>
<dbReference type="InterPro" id="IPR041451">
    <property type="entry name" value="RecD2_SH13"/>
</dbReference>
<evidence type="ECO:0000313" key="7">
    <source>
        <dbReference type="EMBL" id="SHH03790.1"/>
    </source>
</evidence>
<dbReference type="Pfam" id="PF18335">
    <property type="entry name" value="SH3_13"/>
    <property type="match status" value="1"/>
</dbReference>
<proteinExistence type="inferred from homology"/>
<keyword evidence="2 3" id="KW-0067">ATP-binding</keyword>
<evidence type="ECO:0000256" key="3">
    <source>
        <dbReference type="HAMAP-Rule" id="MF_01488"/>
    </source>
</evidence>
<dbReference type="InterPro" id="IPR027417">
    <property type="entry name" value="P-loop_NTPase"/>
</dbReference>
<dbReference type="EC" id="5.6.2.3" evidence="3"/>
<dbReference type="SMART" id="SM00382">
    <property type="entry name" value="AAA"/>
    <property type="match status" value="1"/>
</dbReference>
<dbReference type="InterPro" id="IPR027785">
    <property type="entry name" value="UvrD-like_helicase_C"/>
</dbReference>
<evidence type="ECO:0000313" key="8">
    <source>
        <dbReference type="Proteomes" id="UP000243255"/>
    </source>
</evidence>
<dbReference type="RefSeq" id="WP_073126153.1">
    <property type="nucleotide sequence ID" value="NZ_BAABCH010000017.1"/>
</dbReference>